<dbReference type="InterPro" id="IPR036390">
    <property type="entry name" value="WH_DNA-bd_sf"/>
</dbReference>
<evidence type="ECO:0000256" key="3">
    <source>
        <dbReference type="ARBA" id="ARBA00023125"/>
    </source>
</evidence>
<dbReference type="PROSITE" id="PS00434">
    <property type="entry name" value="HSF_DOMAIN"/>
    <property type="match status" value="1"/>
</dbReference>
<feature type="region of interest" description="Disordered" evidence="6">
    <location>
        <begin position="369"/>
        <end position="563"/>
    </location>
</feature>
<feature type="compositionally biased region" description="Pro residues" evidence="6">
    <location>
        <begin position="242"/>
        <end position="253"/>
    </location>
</feature>
<dbReference type="InterPro" id="IPR036388">
    <property type="entry name" value="WH-like_DNA-bd_sf"/>
</dbReference>
<proteinExistence type="inferred from homology"/>
<gene>
    <name evidence="8" type="primary">SFL1_0</name>
    <name evidence="8" type="ORF">Cantr_03494</name>
</gene>
<keyword evidence="3" id="KW-0238">DNA-binding</keyword>
<evidence type="ECO:0000259" key="7">
    <source>
        <dbReference type="PROSITE" id="PS00434"/>
    </source>
</evidence>
<keyword evidence="4" id="KW-0539">Nucleus</keyword>
<dbReference type="InterPro" id="IPR000232">
    <property type="entry name" value="HSF_DNA-bd"/>
</dbReference>
<dbReference type="PRINTS" id="PR00056">
    <property type="entry name" value="HSFDOMAIN"/>
</dbReference>
<comment type="subcellular location">
    <subcellularLocation>
        <location evidence="1">Nucleus</location>
    </subcellularLocation>
</comment>
<comment type="similarity">
    <text evidence="2 5">Belongs to the HSF family.</text>
</comment>
<dbReference type="OrthoDB" id="60033at2759"/>
<feature type="compositionally biased region" description="Polar residues" evidence="6">
    <location>
        <begin position="645"/>
        <end position="664"/>
    </location>
</feature>
<evidence type="ECO:0000256" key="1">
    <source>
        <dbReference type="ARBA" id="ARBA00004123"/>
    </source>
</evidence>
<reference evidence="8 9" key="1">
    <citation type="submission" date="2018-06" db="EMBL/GenBank/DDBJ databases">
        <title>Whole genome sequencing of Candida tropicalis (genome annotated by CSBL at Korea University).</title>
        <authorList>
            <person name="Ahn J."/>
        </authorList>
    </citation>
    <scope>NUCLEOTIDE SEQUENCE [LARGE SCALE GENOMIC DNA]</scope>
    <source>
        <strain evidence="8 9">ATCC 20962</strain>
    </source>
</reference>
<dbReference type="AlphaFoldDB" id="A0A367YPR2"/>
<feature type="region of interest" description="Disordered" evidence="6">
    <location>
        <begin position="573"/>
        <end position="592"/>
    </location>
</feature>
<feature type="region of interest" description="Disordered" evidence="6">
    <location>
        <begin position="235"/>
        <end position="270"/>
    </location>
</feature>
<feature type="compositionally biased region" description="Basic and acidic residues" evidence="6">
    <location>
        <begin position="729"/>
        <end position="742"/>
    </location>
</feature>
<feature type="compositionally biased region" description="Pro residues" evidence="6">
    <location>
        <begin position="527"/>
        <end position="538"/>
    </location>
</feature>
<feature type="compositionally biased region" description="Low complexity" evidence="6">
    <location>
        <begin position="212"/>
        <end position="223"/>
    </location>
</feature>
<dbReference type="GO" id="GO:0043565">
    <property type="term" value="F:sequence-specific DNA binding"/>
    <property type="evidence" value="ECO:0007669"/>
    <property type="project" value="InterPro"/>
</dbReference>
<feature type="domain" description="HSF-type DNA-binding" evidence="7">
    <location>
        <begin position="58"/>
        <end position="82"/>
    </location>
</feature>
<evidence type="ECO:0000256" key="4">
    <source>
        <dbReference type="ARBA" id="ARBA00023242"/>
    </source>
</evidence>
<evidence type="ECO:0000313" key="9">
    <source>
        <dbReference type="Proteomes" id="UP000253472"/>
    </source>
</evidence>
<dbReference type="STRING" id="5486.A0A367YPR2"/>
<evidence type="ECO:0000313" key="8">
    <source>
        <dbReference type="EMBL" id="RCK67875.1"/>
    </source>
</evidence>
<accession>A0A367YPR2</accession>
<dbReference type="SMART" id="SM00415">
    <property type="entry name" value="HSF"/>
    <property type="match status" value="1"/>
</dbReference>
<dbReference type="PANTHER" id="PTHR10015:SF427">
    <property type="entry name" value="HEAT SHOCK FACTOR PROTEIN"/>
    <property type="match status" value="1"/>
</dbReference>
<feature type="compositionally biased region" description="Low complexity" evidence="6">
    <location>
        <begin position="539"/>
        <end position="549"/>
    </location>
</feature>
<dbReference type="EMBL" id="QLNQ01000001">
    <property type="protein sequence ID" value="RCK67875.1"/>
    <property type="molecule type" value="Genomic_DNA"/>
</dbReference>
<feature type="compositionally biased region" description="Pro residues" evidence="6">
    <location>
        <begin position="194"/>
        <end position="211"/>
    </location>
</feature>
<dbReference type="SUPFAM" id="SSF46785">
    <property type="entry name" value="Winged helix' DNA-binding domain"/>
    <property type="match status" value="1"/>
</dbReference>
<feature type="compositionally biased region" description="Polar residues" evidence="6">
    <location>
        <begin position="288"/>
        <end position="308"/>
    </location>
</feature>
<evidence type="ECO:0000256" key="2">
    <source>
        <dbReference type="ARBA" id="ARBA00006403"/>
    </source>
</evidence>
<dbReference type="GO" id="GO:0005634">
    <property type="term" value="C:nucleus"/>
    <property type="evidence" value="ECO:0007669"/>
    <property type="project" value="UniProtKB-SubCell"/>
</dbReference>
<feature type="compositionally biased region" description="Polar residues" evidence="6">
    <location>
        <begin position="577"/>
        <end position="586"/>
    </location>
</feature>
<sequence>MSKKNNPGDPRIKKNAFVHKLYTMLNDPNLSHLIWWTTNNVEENTFALYPGKEFANCLTQYFKHGNVASFVRQLHMYGFHKVSDPNAASSSSSYAMNPINKDVPPIWEFKHLSGKFKKGDEKSLAFIKRRSSSNSSGSRNNSYNETLQNHQPIFQEYPMVQQTTYDPYNLNITFQPPPPPPQQQHFLYYNQPQPAVPPPLPQPQPPPPQQPQQPQQQQLPTPYQQKMATPQFVYGQPFFQYPGPPSTTIPPQPTETGMQPPVAVPAPGSAGSHFADFSQFLLPMTLQQPQNAASSTPRIQQPTPQHIEQQPAPAPAPAPPQQQQQAPPHLQQTTIDQAKIDPLTKSPRHNSSSGYSATLQFRKIWDDNSTATSRQRNPSLLFDPLSTIPPTNVPVQPQTAPPLPASSSQQVHIGLQRESVTGTGHPPALSRGESMESATTTHLPPPSHINRSTSLNAVPTSSGASIATPPETFRRSTTPLLPSLSHPYSGPPRLATSIPRNSSPLVLSTTSESSPTPTIVAGTTTPGQPPQPPPPPPQASSASAAGVPPTNAPKKPSLFSSSLQERLRPSVFEIHQGNKSPPINQRTTTTTSVSGAVVETANSKQNSITSHNSSIFSNKSSISSIGSVNYRPPSIGCMARNSITVSTQEETTHSSTASRTWTPVNGNNSNGGSSGGSGSGNLSPRPMTPGQRSMTGSPITRVDSRSKKVSVTSLLEDEQKNLSQEEDNLGAKHDHAEMRRINNEPLYKSSIITEEEKKSRSNSQEEDIPK</sequence>
<dbReference type="PANTHER" id="PTHR10015">
    <property type="entry name" value="HEAT SHOCK TRANSCRIPTION FACTOR"/>
    <property type="match status" value="1"/>
</dbReference>
<dbReference type="Proteomes" id="UP000253472">
    <property type="component" value="Unassembled WGS sequence"/>
</dbReference>
<feature type="region of interest" description="Disordered" evidence="6">
    <location>
        <begin position="168"/>
        <end position="223"/>
    </location>
</feature>
<protein>
    <submittedName>
        <fullName evidence="8">Transcription factor SFL1</fullName>
    </submittedName>
</protein>
<feature type="compositionally biased region" description="Polar residues" evidence="6">
    <location>
        <begin position="449"/>
        <end position="465"/>
    </location>
</feature>
<name>A0A367YPR2_9ASCO</name>
<feature type="compositionally biased region" description="Polar residues" evidence="6">
    <location>
        <begin position="388"/>
        <end position="398"/>
    </location>
</feature>
<dbReference type="GO" id="GO:0003700">
    <property type="term" value="F:DNA-binding transcription factor activity"/>
    <property type="evidence" value="ECO:0007669"/>
    <property type="project" value="InterPro"/>
</dbReference>
<feature type="compositionally biased region" description="Low complexity" evidence="6">
    <location>
        <begin position="502"/>
        <end position="526"/>
    </location>
</feature>
<organism evidence="8 9">
    <name type="scientific">Candida viswanathii</name>
    <dbReference type="NCBI Taxonomy" id="5486"/>
    <lineage>
        <taxon>Eukaryota</taxon>
        <taxon>Fungi</taxon>
        <taxon>Dikarya</taxon>
        <taxon>Ascomycota</taxon>
        <taxon>Saccharomycotina</taxon>
        <taxon>Pichiomycetes</taxon>
        <taxon>Debaryomycetaceae</taxon>
        <taxon>Candida/Lodderomyces clade</taxon>
        <taxon>Candida</taxon>
    </lineage>
</organism>
<dbReference type="Pfam" id="PF00447">
    <property type="entry name" value="HSF_DNA-bind"/>
    <property type="match status" value="1"/>
</dbReference>
<feature type="region of interest" description="Disordered" evidence="6">
    <location>
        <begin position="645"/>
        <end position="770"/>
    </location>
</feature>
<feature type="region of interest" description="Disordered" evidence="6">
    <location>
        <begin position="288"/>
        <end position="331"/>
    </location>
</feature>
<feature type="compositionally biased region" description="Polar residues" evidence="6">
    <location>
        <begin position="369"/>
        <end position="378"/>
    </location>
</feature>
<evidence type="ECO:0000256" key="5">
    <source>
        <dbReference type="RuleBase" id="RU004020"/>
    </source>
</evidence>
<comment type="caution">
    <text evidence="8">The sequence shown here is derived from an EMBL/GenBank/DDBJ whole genome shotgun (WGS) entry which is preliminary data.</text>
</comment>
<evidence type="ECO:0000256" key="6">
    <source>
        <dbReference type="SAM" id="MobiDB-lite"/>
    </source>
</evidence>
<keyword evidence="9" id="KW-1185">Reference proteome</keyword>
<dbReference type="Gene3D" id="1.10.10.10">
    <property type="entry name" value="Winged helix-like DNA-binding domain superfamily/Winged helix DNA-binding domain"/>
    <property type="match status" value="1"/>
</dbReference>